<feature type="compositionally biased region" description="Acidic residues" evidence="1">
    <location>
        <begin position="133"/>
        <end position="146"/>
    </location>
</feature>
<dbReference type="EMBL" id="CP092877">
    <property type="protein sequence ID" value="UYV78009.1"/>
    <property type="molecule type" value="Genomic_DNA"/>
</dbReference>
<proteinExistence type="predicted"/>
<keyword evidence="3" id="KW-1185">Reference proteome</keyword>
<evidence type="ECO:0000256" key="1">
    <source>
        <dbReference type="SAM" id="MobiDB-lite"/>
    </source>
</evidence>
<accession>A0ABY6LAY3</accession>
<feature type="region of interest" description="Disordered" evidence="1">
    <location>
        <begin position="127"/>
        <end position="146"/>
    </location>
</feature>
<reference evidence="2 3" key="1">
    <citation type="submission" date="2022-01" db="EMBL/GenBank/DDBJ databases">
        <title>A chromosomal length assembly of Cordylochernes scorpioides.</title>
        <authorList>
            <person name="Zeh D."/>
            <person name="Zeh J."/>
        </authorList>
    </citation>
    <scope>NUCLEOTIDE SEQUENCE [LARGE SCALE GENOMIC DNA]</scope>
    <source>
        <strain evidence="2">IN4F17</strain>
        <tissue evidence="2">Whole Body</tissue>
    </source>
</reference>
<protein>
    <submittedName>
        <fullName evidence="2">Uncharacterized protein</fullName>
    </submittedName>
</protein>
<name>A0ABY6LAY3_9ARAC</name>
<evidence type="ECO:0000313" key="3">
    <source>
        <dbReference type="Proteomes" id="UP001235939"/>
    </source>
</evidence>
<sequence length="289" mass="33338">MAFCLRFISSCKSANKSLNRFLSASEIHNATVKNHHINSKSRFTQDIGWLRNKGSVSGKSNLRFLNPFFDADGILRVGGGLQHSNLDYGQKHSIILPERHHCTDLIIEHYNSHSLLKTVQFLSFSASENNPQETDDEEESSLSEDVTDPLEGKSILLMRIILMRKVPLMKIRIHLKKVKVNLMHRHKFILKDKFNLCQINHPFLNKEVYPLLSQELYSLVNMEVQPLLIKVYPLLRKELCSFQRKEVHQFLSQELRSLLVKELRPLLSKELRKLLKASNSSQAKTIGKS</sequence>
<dbReference type="PANTHER" id="PTHR47331">
    <property type="entry name" value="PHD-TYPE DOMAIN-CONTAINING PROTEIN"/>
    <property type="match status" value="1"/>
</dbReference>
<organism evidence="2 3">
    <name type="scientific">Cordylochernes scorpioides</name>
    <dbReference type="NCBI Taxonomy" id="51811"/>
    <lineage>
        <taxon>Eukaryota</taxon>
        <taxon>Metazoa</taxon>
        <taxon>Ecdysozoa</taxon>
        <taxon>Arthropoda</taxon>
        <taxon>Chelicerata</taxon>
        <taxon>Arachnida</taxon>
        <taxon>Pseudoscorpiones</taxon>
        <taxon>Cheliferoidea</taxon>
        <taxon>Chernetidae</taxon>
        <taxon>Cordylochernes</taxon>
    </lineage>
</organism>
<dbReference type="PANTHER" id="PTHR47331:SF2">
    <property type="match status" value="1"/>
</dbReference>
<dbReference type="Proteomes" id="UP001235939">
    <property type="component" value="Chromosome 15"/>
</dbReference>
<evidence type="ECO:0000313" key="2">
    <source>
        <dbReference type="EMBL" id="UYV78009.1"/>
    </source>
</evidence>
<gene>
    <name evidence="2" type="ORF">LAZ67_15003186</name>
</gene>